<keyword evidence="5" id="KW-0539">Nucleus</keyword>
<evidence type="ECO:0000256" key="3">
    <source>
        <dbReference type="ARBA" id="ARBA00023125"/>
    </source>
</evidence>
<dbReference type="GO" id="GO:0045893">
    <property type="term" value="P:positive regulation of DNA-templated transcription"/>
    <property type="evidence" value="ECO:0007669"/>
    <property type="project" value="TreeGrafter"/>
</dbReference>
<dbReference type="CDD" id="cd14702">
    <property type="entry name" value="bZIP_plant_GBF1"/>
    <property type="match status" value="1"/>
</dbReference>
<dbReference type="SMART" id="SM00338">
    <property type="entry name" value="BRLZ"/>
    <property type="match status" value="1"/>
</dbReference>
<accession>A0A9D4WCM8</accession>
<dbReference type="InterPro" id="IPR004827">
    <property type="entry name" value="bZIP"/>
</dbReference>
<evidence type="ECO:0000256" key="2">
    <source>
        <dbReference type="ARBA" id="ARBA00023015"/>
    </source>
</evidence>
<dbReference type="Gramene" id="Psat6g161680.1">
    <property type="protein sequence ID" value="Psat6g161680.1.cds1"/>
    <property type="gene ID" value="Psat6g161680"/>
</dbReference>
<dbReference type="Pfam" id="PF00170">
    <property type="entry name" value="bZIP_1"/>
    <property type="match status" value="1"/>
</dbReference>
<dbReference type="PROSITE" id="PS50217">
    <property type="entry name" value="BZIP"/>
    <property type="match status" value="1"/>
</dbReference>
<name>A0A9D4WCM8_PEA</name>
<evidence type="ECO:0000259" key="7">
    <source>
        <dbReference type="PROSITE" id="PS50217"/>
    </source>
</evidence>
<evidence type="ECO:0000313" key="8">
    <source>
        <dbReference type="EMBL" id="KAI5399034.1"/>
    </source>
</evidence>
<dbReference type="AlphaFoldDB" id="A0A9D4WCM8"/>
<dbReference type="OrthoDB" id="551672at2759"/>
<dbReference type="InterPro" id="IPR046347">
    <property type="entry name" value="bZIP_sf"/>
</dbReference>
<dbReference type="EMBL" id="JAMSHJ010000006">
    <property type="protein sequence ID" value="KAI5399034.1"/>
    <property type="molecule type" value="Genomic_DNA"/>
</dbReference>
<reference evidence="8 9" key="1">
    <citation type="journal article" date="2022" name="Nat. Genet.">
        <title>Improved pea reference genome and pan-genome highlight genomic features and evolutionary characteristics.</title>
        <authorList>
            <person name="Yang T."/>
            <person name="Liu R."/>
            <person name="Luo Y."/>
            <person name="Hu S."/>
            <person name="Wang D."/>
            <person name="Wang C."/>
            <person name="Pandey M.K."/>
            <person name="Ge S."/>
            <person name="Xu Q."/>
            <person name="Li N."/>
            <person name="Li G."/>
            <person name="Huang Y."/>
            <person name="Saxena R.K."/>
            <person name="Ji Y."/>
            <person name="Li M."/>
            <person name="Yan X."/>
            <person name="He Y."/>
            <person name="Liu Y."/>
            <person name="Wang X."/>
            <person name="Xiang C."/>
            <person name="Varshney R.K."/>
            <person name="Ding H."/>
            <person name="Gao S."/>
            <person name="Zong X."/>
        </authorList>
    </citation>
    <scope>NUCLEOTIDE SEQUENCE [LARGE SCALE GENOMIC DNA]</scope>
    <source>
        <strain evidence="8 9">cv. Zhongwan 6</strain>
    </source>
</reference>
<dbReference type="Gramene" id="Psat06G0441400-T1">
    <property type="protein sequence ID" value="KAI5399034.1"/>
    <property type="gene ID" value="KIW84_064414"/>
</dbReference>
<feature type="domain" description="BZIP" evidence="7">
    <location>
        <begin position="20"/>
        <end position="83"/>
    </location>
</feature>
<dbReference type="PROSITE" id="PS00036">
    <property type="entry name" value="BZIP_BASIC"/>
    <property type="match status" value="1"/>
</dbReference>
<dbReference type="PANTHER" id="PTHR45764">
    <property type="entry name" value="BZIP TRANSCRIPTION FACTOR 44"/>
    <property type="match status" value="1"/>
</dbReference>
<dbReference type="Gene3D" id="1.20.5.170">
    <property type="match status" value="1"/>
</dbReference>
<dbReference type="InterPro" id="IPR045314">
    <property type="entry name" value="bZIP_plant_GBF1"/>
</dbReference>
<feature type="region of interest" description="Disordered" evidence="6">
    <location>
        <begin position="1"/>
        <end position="45"/>
    </location>
</feature>
<sequence length="143" mass="16370">MASGHRHVSSGSDGGDLLLDEKKRKRMLSNRESARRSRMRKQKQIEDLAEEAGRLQSENDFLKQKIKATEDAYTEMEAANNVVRAQTMELKDRLRFLNSVVKNAEDANGRSNDMSLFSDPLLKPWFMPHSNYALIASNDMLMH</sequence>
<keyword evidence="9" id="KW-1185">Reference proteome</keyword>
<evidence type="ECO:0000256" key="4">
    <source>
        <dbReference type="ARBA" id="ARBA00023163"/>
    </source>
</evidence>
<evidence type="ECO:0000256" key="6">
    <source>
        <dbReference type="SAM" id="MobiDB-lite"/>
    </source>
</evidence>
<keyword evidence="4" id="KW-0804">Transcription</keyword>
<dbReference type="PANTHER" id="PTHR45764:SF34">
    <property type="entry name" value="BZIP TRANSCRIPTION FACTOR 53"/>
    <property type="match status" value="1"/>
</dbReference>
<organism evidence="8 9">
    <name type="scientific">Pisum sativum</name>
    <name type="common">Garden pea</name>
    <name type="synonym">Lathyrus oleraceus</name>
    <dbReference type="NCBI Taxonomy" id="3888"/>
    <lineage>
        <taxon>Eukaryota</taxon>
        <taxon>Viridiplantae</taxon>
        <taxon>Streptophyta</taxon>
        <taxon>Embryophyta</taxon>
        <taxon>Tracheophyta</taxon>
        <taxon>Spermatophyta</taxon>
        <taxon>Magnoliopsida</taxon>
        <taxon>eudicotyledons</taxon>
        <taxon>Gunneridae</taxon>
        <taxon>Pentapetalae</taxon>
        <taxon>rosids</taxon>
        <taxon>fabids</taxon>
        <taxon>Fabales</taxon>
        <taxon>Fabaceae</taxon>
        <taxon>Papilionoideae</taxon>
        <taxon>50 kb inversion clade</taxon>
        <taxon>NPAAA clade</taxon>
        <taxon>Hologalegina</taxon>
        <taxon>IRL clade</taxon>
        <taxon>Fabeae</taxon>
        <taxon>Lathyrus</taxon>
    </lineage>
</organism>
<evidence type="ECO:0000256" key="5">
    <source>
        <dbReference type="ARBA" id="ARBA00023242"/>
    </source>
</evidence>
<keyword evidence="2" id="KW-0805">Transcription regulation</keyword>
<comment type="subcellular location">
    <subcellularLocation>
        <location evidence="1">Nucleus</location>
    </subcellularLocation>
</comment>
<dbReference type="FunFam" id="1.20.5.170:FF:000020">
    <property type="entry name" value="BZIP transcription factor"/>
    <property type="match status" value="1"/>
</dbReference>
<dbReference type="GO" id="GO:0003700">
    <property type="term" value="F:DNA-binding transcription factor activity"/>
    <property type="evidence" value="ECO:0007669"/>
    <property type="project" value="InterPro"/>
</dbReference>
<evidence type="ECO:0000256" key="1">
    <source>
        <dbReference type="ARBA" id="ARBA00004123"/>
    </source>
</evidence>
<dbReference type="GO" id="GO:0005634">
    <property type="term" value="C:nucleus"/>
    <property type="evidence" value="ECO:0007669"/>
    <property type="project" value="UniProtKB-SubCell"/>
</dbReference>
<proteinExistence type="predicted"/>
<dbReference type="GO" id="GO:0000976">
    <property type="term" value="F:transcription cis-regulatory region binding"/>
    <property type="evidence" value="ECO:0007669"/>
    <property type="project" value="TreeGrafter"/>
</dbReference>
<keyword evidence="3" id="KW-0238">DNA-binding</keyword>
<dbReference type="Proteomes" id="UP001058974">
    <property type="component" value="Chromosome 6"/>
</dbReference>
<gene>
    <name evidence="8" type="ORF">KIW84_064414</name>
</gene>
<comment type="caution">
    <text evidence="8">The sequence shown here is derived from an EMBL/GenBank/DDBJ whole genome shotgun (WGS) entry which is preliminary data.</text>
</comment>
<dbReference type="GO" id="GO:0046982">
    <property type="term" value="F:protein heterodimerization activity"/>
    <property type="evidence" value="ECO:0007669"/>
    <property type="project" value="UniProtKB-ARBA"/>
</dbReference>
<evidence type="ECO:0000313" key="9">
    <source>
        <dbReference type="Proteomes" id="UP001058974"/>
    </source>
</evidence>
<dbReference type="Gramene" id="PSAT_LOCUS27488_t1">
    <property type="protein sequence ID" value="CAL5208838.1"/>
    <property type="gene ID" value="PSAT_LOCUS27488"/>
</dbReference>
<protein>
    <recommendedName>
        <fullName evidence="7">BZIP domain-containing protein</fullName>
    </recommendedName>
</protein>
<dbReference type="SUPFAM" id="SSF57959">
    <property type="entry name" value="Leucine zipper domain"/>
    <property type="match status" value="1"/>
</dbReference>